<dbReference type="InterPro" id="IPR029063">
    <property type="entry name" value="SAM-dependent_MTases_sf"/>
</dbReference>
<evidence type="ECO:0000313" key="3">
    <source>
        <dbReference type="Proteomes" id="UP001524569"/>
    </source>
</evidence>
<gene>
    <name evidence="2" type="ORF">NP603_04430</name>
</gene>
<dbReference type="Proteomes" id="UP001524569">
    <property type="component" value="Unassembled WGS sequence"/>
</dbReference>
<dbReference type="PANTHER" id="PTHR43861:SF1">
    <property type="entry name" value="TRANS-ACONITATE 2-METHYLTRANSFERASE"/>
    <property type="match status" value="1"/>
</dbReference>
<dbReference type="GO" id="GO:0008168">
    <property type="term" value="F:methyltransferase activity"/>
    <property type="evidence" value="ECO:0007669"/>
    <property type="project" value="UniProtKB-KW"/>
</dbReference>
<dbReference type="GO" id="GO:0032259">
    <property type="term" value="P:methylation"/>
    <property type="evidence" value="ECO:0007669"/>
    <property type="project" value="UniProtKB-KW"/>
</dbReference>
<dbReference type="PANTHER" id="PTHR43861">
    <property type="entry name" value="TRANS-ACONITATE 2-METHYLTRANSFERASE-RELATED"/>
    <property type="match status" value="1"/>
</dbReference>
<comment type="caution">
    <text evidence="2">The sequence shown here is derived from an EMBL/GenBank/DDBJ whole genome shotgun (WGS) entry which is preliminary data.</text>
</comment>
<keyword evidence="3" id="KW-1185">Reference proteome</keyword>
<proteinExistence type="predicted"/>
<dbReference type="Gene3D" id="3.40.50.150">
    <property type="entry name" value="Vaccinia Virus protein VP39"/>
    <property type="match status" value="1"/>
</dbReference>
<evidence type="ECO:0000313" key="2">
    <source>
        <dbReference type="EMBL" id="MCQ8180346.1"/>
    </source>
</evidence>
<feature type="domain" description="Methyltransferase" evidence="1">
    <location>
        <begin position="77"/>
        <end position="195"/>
    </location>
</feature>
<organism evidence="2 3">
    <name type="scientific">Methylomonas aurea</name>
    <dbReference type="NCBI Taxonomy" id="2952224"/>
    <lineage>
        <taxon>Bacteria</taxon>
        <taxon>Pseudomonadati</taxon>
        <taxon>Pseudomonadota</taxon>
        <taxon>Gammaproteobacteria</taxon>
        <taxon>Methylococcales</taxon>
        <taxon>Methylococcaceae</taxon>
        <taxon>Methylomonas</taxon>
    </lineage>
</organism>
<dbReference type="Pfam" id="PF13847">
    <property type="entry name" value="Methyltransf_31"/>
    <property type="match status" value="1"/>
</dbReference>
<keyword evidence="2" id="KW-0808">Transferase</keyword>
<dbReference type="CDD" id="cd02440">
    <property type="entry name" value="AdoMet_MTases"/>
    <property type="match status" value="1"/>
</dbReference>
<dbReference type="InterPro" id="IPR025714">
    <property type="entry name" value="Methyltranfer_dom"/>
</dbReference>
<name>A0ABT1UDN9_9GAMM</name>
<accession>A0ABT1UDN9</accession>
<keyword evidence="2" id="KW-0489">Methyltransferase</keyword>
<protein>
    <submittedName>
        <fullName evidence="2">Class I SAM-dependent methyltransferase</fullName>
    </submittedName>
</protein>
<dbReference type="SUPFAM" id="SSF53335">
    <property type="entry name" value="S-adenosyl-L-methionine-dependent methyltransferases"/>
    <property type="match status" value="1"/>
</dbReference>
<dbReference type="RefSeq" id="WP_256609719.1">
    <property type="nucleotide sequence ID" value="NZ_JANIBM010000003.1"/>
</dbReference>
<sequence length="303" mass="34596">MLKYIPAFLVINMPSSTVIKAFFREFFVKQTALRETEPDLVMDDPEKVDAYSRAGREDGVMAPVYLFHCAQICEVIKPGDTVLDLGCGPATQLAMVARLNQNTNFIGMDLSDEMLSRARKYTTEQNLKNMEFQQGDITRLAGISDQSIDAVMSTVVLHHLPDLDALECTFSEIKRILKPGGGIYLVDFGHLKSEQSIRDFAYQYADRQAELFTLDYLYSLRAAFWPNDFKELYQKHLAGAGKFYKTLAMPYMMAIKSPARRELDPDLRNQFKAMVKSMPDFHQTDLKDLMLFFRLGGLKTNYL</sequence>
<evidence type="ECO:0000259" key="1">
    <source>
        <dbReference type="Pfam" id="PF13847"/>
    </source>
</evidence>
<dbReference type="EMBL" id="JANIBM010000003">
    <property type="protein sequence ID" value="MCQ8180346.1"/>
    <property type="molecule type" value="Genomic_DNA"/>
</dbReference>
<reference evidence="2 3" key="1">
    <citation type="submission" date="2022-07" db="EMBL/GenBank/DDBJ databases">
        <title>Methylomonas rivi sp. nov., Methylomonas rosea sp. nov., Methylomonas aureus sp. nov. and Methylomonas subterranea sp. nov., four novel methanotrophs isolated from a freshwater creek and the deep terrestrial subsurface.</title>
        <authorList>
            <person name="Abin C."/>
            <person name="Sankaranarayanan K."/>
            <person name="Garner C."/>
            <person name="Sindelar R."/>
            <person name="Kotary K."/>
            <person name="Garner R."/>
            <person name="Barclay S."/>
            <person name="Lawson P."/>
            <person name="Krumholz L."/>
        </authorList>
    </citation>
    <scope>NUCLEOTIDE SEQUENCE [LARGE SCALE GENOMIC DNA]</scope>
    <source>
        <strain evidence="2 3">SURF-1</strain>
    </source>
</reference>